<dbReference type="Proteomes" id="UP000799753">
    <property type="component" value="Unassembled WGS sequence"/>
</dbReference>
<dbReference type="InterPro" id="IPR027417">
    <property type="entry name" value="P-loop_NTPase"/>
</dbReference>
<dbReference type="AlphaFoldDB" id="A0A6A6RRA8"/>
<organism evidence="3 4">
    <name type="scientific">Massarina eburnea CBS 473.64</name>
    <dbReference type="NCBI Taxonomy" id="1395130"/>
    <lineage>
        <taxon>Eukaryota</taxon>
        <taxon>Fungi</taxon>
        <taxon>Dikarya</taxon>
        <taxon>Ascomycota</taxon>
        <taxon>Pezizomycotina</taxon>
        <taxon>Dothideomycetes</taxon>
        <taxon>Pleosporomycetidae</taxon>
        <taxon>Pleosporales</taxon>
        <taxon>Massarineae</taxon>
        <taxon>Massarinaceae</taxon>
        <taxon>Massarina</taxon>
    </lineage>
</organism>
<dbReference type="EMBL" id="MU006792">
    <property type="protein sequence ID" value="KAF2637645.1"/>
    <property type="molecule type" value="Genomic_DNA"/>
</dbReference>
<accession>A0A6A6RRA8</accession>
<evidence type="ECO:0000313" key="3">
    <source>
        <dbReference type="EMBL" id="KAF2637645.1"/>
    </source>
</evidence>
<keyword evidence="1" id="KW-0677">Repeat</keyword>
<dbReference type="PANTHER" id="PTHR10039:SF16">
    <property type="entry name" value="GPI INOSITOL-DEACYLASE"/>
    <property type="match status" value="1"/>
</dbReference>
<evidence type="ECO:0000259" key="2">
    <source>
        <dbReference type="Pfam" id="PF24883"/>
    </source>
</evidence>
<dbReference type="Pfam" id="PF24883">
    <property type="entry name" value="NPHP3_N"/>
    <property type="match status" value="1"/>
</dbReference>
<protein>
    <recommendedName>
        <fullName evidence="2">Nephrocystin 3-like N-terminal domain-containing protein</fullName>
    </recommendedName>
</protein>
<dbReference type="Gene3D" id="3.40.50.300">
    <property type="entry name" value="P-loop containing nucleotide triphosphate hydrolases"/>
    <property type="match status" value="1"/>
</dbReference>
<feature type="non-terminal residue" evidence="3">
    <location>
        <position position="161"/>
    </location>
</feature>
<evidence type="ECO:0000313" key="4">
    <source>
        <dbReference type="Proteomes" id="UP000799753"/>
    </source>
</evidence>
<sequence>SKLEKILQWLSPPDYSTNHSEARKKHKHGTGEWLLRCREYQDWISGSSSSLWLHGKAGCCKTVLCSIIIKNISAKLPSLGDAVLSYFYFSFANNAKQSYASLLLSMVTQLSRKRPIHPTLTAAYDESQPNRPNVSTLEGILIALVRRVKISYLVIDALDEC</sequence>
<dbReference type="InterPro" id="IPR056884">
    <property type="entry name" value="NPHP3-like_N"/>
</dbReference>
<feature type="non-terminal residue" evidence="3">
    <location>
        <position position="1"/>
    </location>
</feature>
<feature type="domain" description="Nephrocystin 3-like N-terminal" evidence="2">
    <location>
        <begin position="29"/>
        <end position="161"/>
    </location>
</feature>
<name>A0A6A6RRA8_9PLEO</name>
<reference evidence="3" key="1">
    <citation type="journal article" date="2020" name="Stud. Mycol.">
        <title>101 Dothideomycetes genomes: a test case for predicting lifestyles and emergence of pathogens.</title>
        <authorList>
            <person name="Haridas S."/>
            <person name="Albert R."/>
            <person name="Binder M."/>
            <person name="Bloem J."/>
            <person name="Labutti K."/>
            <person name="Salamov A."/>
            <person name="Andreopoulos B."/>
            <person name="Baker S."/>
            <person name="Barry K."/>
            <person name="Bills G."/>
            <person name="Bluhm B."/>
            <person name="Cannon C."/>
            <person name="Castanera R."/>
            <person name="Culley D."/>
            <person name="Daum C."/>
            <person name="Ezra D."/>
            <person name="Gonzalez J."/>
            <person name="Henrissat B."/>
            <person name="Kuo A."/>
            <person name="Liang C."/>
            <person name="Lipzen A."/>
            <person name="Lutzoni F."/>
            <person name="Magnuson J."/>
            <person name="Mondo S."/>
            <person name="Nolan M."/>
            <person name="Ohm R."/>
            <person name="Pangilinan J."/>
            <person name="Park H.-J."/>
            <person name="Ramirez L."/>
            <person name="Alfaro M."/>
            <person name="Sun H."/>
            <person name="Tritt A."/>
            <person name="Yoshinaga Y."/>
            <person name="Zwiers L.-H."/>
            <person name="Turgeon B."/>
            <person name="Goodwin S."/>
            <person name="Spatafora J."/>
            <person name="Crous P."/>
            <person name="Grigoriev I."/>
        </authorList>
    </citation>
    <scope>NUCLEOTIDE SEQUENCE</scope>
    <source>
        <strain evidence="3">CBS 473.64</strain>
    </source>
</reference>
<proteinExistence type="predicted"/>
<dbReference type="OrthoDB" id="1577640at2759"/>
<keyword evidence="4" id="KW-1185">Reference proteome</keyword>
<evidence type="ECO:0000256" key="1">
    <source>
        <dbReference type="ARBA" id="ARBA00022737"/>
    </source>
</evidence>
<dbReference type="PANTHER" id="PTHR10039">
    <property type="entry name" value="AMELOGENIN"/>
    <property type="match status" value="1"/>
</dbReference>
<gene>
    <name evidence="3" type="ORF">P280DRAFT_357966</name>
</gene>